<gene>
    <name evidence="2" type="ORF">GCM10008024_12120</name>
    <name evidence="3" type="ORF">SAMN05444006_105104</name>
</gene>
<organism evidence="2 5">
    <name type="scientific">Allgaiera indica</name>
    <dbReference type="NCBI Taxonomy" id="765699"/>
    <lineage>
        <taxon>Bacteria</taxon>
        <taxon>Pseudomonadati</taxon>
        <taxon>Pseudomonadota</taxon>
        <taxon>Alphaproteobacteria</taxon>
        <taxon>Rhodobacterales</taxon>
        <taxon>Paracoccaceae</taxon>
        <taxon>Allgaiera</taxon>
    </lineage>
</organism>
<proteinExistence type="predicted"/>
<sequence>MTNSEQIFDTILGLERRVWAALVAGDAAVDAELLEDGFLGLYTTGFADKAEHVGQLANGPTVLRYALSGSRVLELAPGVVLHAYRAEFTRVGQSTPEAMYVASVWRRGAQGWRNIFSQDTPEGGLAPV</sequence>
<dbReference type="InterPro" id="IPR027843">
    <property type="entry name" value="DUF4440"/>
</dbReference>
<reference evidence="2" key="1">
    <citation type="journal article" date="2014" name="Int. J. Syst. Evol. Microbiol.">
        <title>Complete genome sequence of Corynebacterium casei LMG S-19264T (=DSM 44701T), isolated from a smear-ripened cheese.</title>
        <authorList>
            <consortium name="US DOE Joint Genome Institute (JGI-PGF)"/>
            <person name="Walter F."/>
            <person name="Albersmeier A."/>
            <person name="Kalinowski J."/>
            <person name="Ruckert C."/>
        </authorList>
    </citation>
    <scope>NUCLEOTIDE SEQUENCE</scope>
    <source>
        <strain evidence="2">CGMCC 1.10859</strain>
    </source>
</reference>
<feature type="domain" description="DUF4440" evidence="1">
    <location>
        <begin position="11"/>
        <end position="113"/>
    </location>
</feature>
<name>A0AAN4ZYM1_9RHOB</name>
<dbReference type="Proteomes" id="UP000634647">
    <property type="component" value="Unassembled WGS sequence"/>
</dbReference>
<dbReference type="SUPFAM" id="SSF54427">
    <property type="entry name" value="NTF2-like"/>
    <property type="match status" value="1"/>
</dbReference>
<dbReference type="AlphaFoldDB" id="A0AAN4ZYM1"/>
<dbReference type="Pfam" id="PF14534">
    <property type="entry name" value="DUF4440"/>
    <property type="match status" value="1"/>
</dbReference>
<evidence type="ECO:0000313" key="5">
    <source>
        <dbReference type="Proteomes" id="UP000634647"/>
    </source>
</evidence>
<accession>A0AAN4ZYM1</accession>
<dbReference type="Gene3D" id="3.10.450.50">
    <property type="match status" value="1"/>
</dbReference>
<keyword evidence="4" id="KW-1185">Reference proteome</keyword>
<evidence type="ECO:0000313" key="4">
    <source>
        <dbReference type="Proteomes" id="UP000199541"/>
    </source>
</evidence>
<dbReference type="RefSeq" id="WP_035843361.1">
    <property type="nucleotide sequence ID" value="NZ_BNAB01000004.1"/>
</dbReference>
<comment type="caution">
    <text evidence="2">The sequence shown here is derived from an EMBL/GenBank/DDBJ whole genome shotgun (WGS) entry which is preliminary data.</text>
</comment>
<evidence type="ECO:0000259" key="1">
    <source>
        <dbReference type="Pfam" id="PF14534"/>
    </source>
</evidence>
<evidence type="ECO:0000313" key="3">
    <source>
        <dbReference type="EMBL" id="SDW61399.1"/>
    </source>
</evidence>
<reference evidence="2" key="3">
    <citation type="submission" date="2023-06" db="EMBL/GenBank/DDBJ databases">
        <authorList>
            <person name="Sun Q."/>
            <person name="Zhou Y."/>
        </authorList>
    </citation>
    <scope>NUCLEOTIDE SEQUENCE</scope>
    <source>
        <strain evidence="2">CGMCC 1.10859</strain>
    </source>
</reference>
<dbReference type="Proteomes" id="UP000199541">
    <property type="component" value="Unassembled WGS sequence"/>
</dbReference>
<evidence type="ECO:0000313" key="2">
    <source>
        <dbReference type="EMBL" id="GHE00474.1"/>
    </source>
</evidence>
<protein>
    <recommendedName>
        <fullName evidence="1">DUF4440 domain-containing protein</fullName>
    </recommendedName>
</protein>
<dbReference type="EMBL" id="BNAB01000004">
    <property type="protein sequence ID" value="GHE00474.1"/>
    <property type="molecule type" value="Genomic_DNA"/>
</dbReference>
<dbReference type="InterPro" id="IPR032710">
    <property type="entry name" value="NTF2-like_dom_sf"/>
</dbReference>
<dbReference type="EMBL" id="FNOB01000005">
    <property type="protein sequence ID" value="SDW61399.1"/>
    <property type="molecule type" value="Genomic_DNA"/>
</dbReference>
<reference evidence="3 4" key="2">
    <citation type="submission" date="2016-10" db="EMBL/GenBank/DDBJ databases">
        <authorList>
            <person name="Varghese N."/>
            <person name="Submissions S."/>
        </authorList>
    </citation>
    <scope>NUCLEOTIDE SEQUENCE [LARGE SCALE GENOMIC DNA]</scope>
    <source>
        <strain evidence="3 4">DSM 24802</strain>
    </source>
</reference>